<dbReference type="RefSeq" id="WP_040201336.1">
    <property type="nucleotide sequence ID" value="NZ_CP010311.1"/>
</dbReference>
<evidence type="ECO:0008006" key="3">
    <source>
        <dbReference type="Google" id="ProtNLM"/>
    </source>
</evidence>
<evidence type="ECO:0000313" key="1">
    <source>
        <dbReference type="EMBL" id="AJF07430.1"/>
    </source>
</evidence>
<gene>
    <name evidence="1" type="ORF">GSUB_13855</name>
</gene>
<dbReference type="HOGENOM" id="CLU_142796_0_0_7"/>
<dbReference type="InterPro" id="IPR009078">
    <property type="entry name" value="Ferritin-like_SF"/>
</dbReference>
<dbReference type="OrthoDB" id="278693at2"/>
<sequence>MMRFEQTVDVLEHVGLFHRKTAELYRALTERVSSPRVKMLLDYMARHEDRVALSIREYRDESRPQVLSSWFKYTHDEDIFAPLKEVDLDRDYDFDDVLDLALTLDSKLLELYQDMSTQAVSPEVKDMFNSLLLREMEEKQKLMRAAAGLLDL</sequence>
<evidence type="ECO:0000313" key="2">
    <source>
        <dbReference type="Proteomes" id="UP000035036"/>
    </source>
</evidence>
<dbReference type="Gene3D" id="1.20.1260.10">
    <property type="match status" value="1"/>
</dbReference>
<dbReference type="Proteomes" id="UP000035036">
    <property type="component" value="Chromosome"/>
</dbReference>
<dbReference type="KEGG" id="gsb:GSUB_13855"/>
<protein>
    <recommendedName>
        <fullName evidence="3">Rubrerythrin diiron-binding domain-containing protein</fullName>
    </recommendedName>
</protein>
<organism evidence="1 2">
    <name type="scientific">Geoalkalibacter subterraneus</name>
    <dbReference type="NCBI Taxonomy" id="483547"/>
    <lineage>
        <taxon>Bacteria</taxon>
        <taxon>Pseudomonadati</taxon>
        <taxon>Thermodesulfobacteriota</taxon>
        <taxon>Desulfuromonadia</taxon>
        <taxon>Desulfuromonadales</taxon>
        <taxon>Geoalkalibacteraceae</taxon>
        <taxon>Geoalkalibacter</taxon>
    </lineage>
</organism>
<dbReference type="STRING" id="483547.GSUB_13855"/>
<dbReference type="AlphaFoldDB" id="A0A0B5FTD3"/>
<reference evidence="1 2" key="1">
    <citation type="journal article" date="2015" name="Genome Announc.">
        <title>Genomes of Geoalkalibacter ferrihydriticus Z-0531T and Geoalkalibacter subterraneus Red1T, Two Haloalkaliphilic Metal-Reducing Deltaproteobacteria.</title>
        <authorList>
            <person name="Badalamenti J.P."/>
            <person name="Krajmalnik-Brown R."/>
            <person name="Torres C.I."/>
            <person name="Bond D.R."/>
        </authorList>
    </citation>
    <scope>NUCLEOTIDE SEQUENCE [LARGE SCALE GENOMIC DNA]</scope>
    <source>
        <strain evidence="1 2">Red1</strain>
    </source>
</reference>
<keyword evidence="2" id="KW-1185">Reference proteome</keyword>
<accession>A0A0B5FTD3</accession>
<name>A0A0B5FTD3_9BACT</name>
<dbReference type="EMBL" id="CP010311">
    <property type="protein sequence ID" value="AJF07430.1"/>
    <property type="molecule type" value="Genomic_DNA"/>
</dbReference>
<dbReference type="InterPro" id="IPR012347">
    <property type="entry name" value="Ferritin-like"/>
</dbReference>
<dbReference type="SUPFAM" id="SSF47240">
    <property type="entry name" value="Ferritin-like"/>
    <property type="match status" value="1"/>
</dbReference>
<proteinExistence type="predicted"/>